<keyword evidence="3" id="KW-1185">Reference proteome</keyword>
<protein>
    <recommendedName>
        <fullName evidence="1">J domain-containing protein</fullName>
    </recommendedName>
</protein>
<dbReference type="OrthoDB" id="442087at2759"/>
<dbReference type="InterPro" id="IPR018253">
    <property type="entry name" value="DnaJ_domain_CS"/>
</dbReference>
<comment type="caution">
    <text evidence="2">The sequence shown here is derived from an EMBL/GenBank/DDBJ whole genome shotgun (WGS) entry which is preliminary data.</text>
</comment>
<accession>A0A7J7M4U1</accession>
<dbReference type="Gene3D" id="1.10.287.110">
    <property type="entry name" value="DnaJ domain"/>
    <property type="match status" value="1"/>
</dbReference>
<gene>
    <name evidence="2" type="ORF">GIB67_017517</name>
</gene>
<organism evidence="2 3">
    <name type="scientific">Kingdonia uniflora</name>
    <dbReference type="NCBI Taxonomy" id="39325"/>
    <lineage>
        <taxon>Eukaryota</taxon>
        <taxon>Viridiplantae</taxon>
        <taxon>Streptophyta</taxon>
        <taxon>Embryophyta</taxon>
        <taxon>Tracheophyta</taxon>
        <taxon>Spermatophyta</taxon>
        <taxon>Magnoliopsida</taxon>
        <taxon>Ranunculales</taxon>
        <taxon>Circaeasteraceae</taxon>
        <taxon>Kingdonia</taxon>
    </lineage>
</organism>
<name>A0A7J7M4U1_9MAGN</name>
<dbReference type="AlphaFoldDB" id="A0A7J7M4U1"/>
<dbReference type="PRINTS" id="PR00625">
    <property type="entry name" value="JDOMAIN"/>
</dbReference>
<sequence length="166" mass="18978">MMDHYKVLGVHKDASKAEIKEAFRRLALKFHPDKHSQSPTPIQHNASLQFKQLSEAYNVLVDETKRADYNYRTFGGFGGGSTSTTNAGYTYYYNNRPRRTSYAPNGGNWDYDINVVFRVLTRRGFLLNLAFARYSNFANTCFDYLKLLNLLVLANKNMGLGIVKIT</sequence>
<dbReference type="EMBL" id="JACGCM010001782">
    <property type="protein sequence ID" value="KAF6149784.1"/>
    <property type="molecule type" value="Genomic_DNA"/>
</dbReference>
<evidence type="ECO:0000259" key="1">
    <source>
        <dbReference type="PROSITE" id="PS50076"/>
    </source>
</evidence>
<dbReference type="SMART" id="SM00271">
    <property type="entry name" value="DnaJ"/>
    <property type="match status" value="1"/>
</dbReference>
<dbReference type="SUPFAM" id="SSF46565">
    <property type="entry name" value="Chaperone J-domain"/>
    <property type="match status" value="1"/>
</dbReference>
<reference evidence="2 3" key="1">
    <citation type="journal article" date="2020" name="IScience">
        <title>Genome Sequencing of the Endangered Kingdonia uniflora (Circaeasteraceae, Ranunculales) Reveals Potential Mechanisms of Evolutionary Specialization.</title>
        <authorList>
            <person name="Sun Y."/>
            <person name="Deng T."/>
            <person name="Zhang A."/>
            <person name="Moore M.J."/>
            <person name="Landis J.B."/>
            <person name="Lin N."/>
            <person name="Zhang H."/>
            <person name="Zhang X."/>
            <person name="Huang J."/>
            <person name="Zhang X."/>
            <person name="Sun H."/>
            <person name="Wang H."/>
        </authorList>
    </citation>
    <scope>NUCLEOTIDE SEQUENCE [LARGE SCALE GENOMIC DNA]</scope>
    <source>
        <strain evidence="2">TB1705</strain>
        <tissue evidence="2">Leaf</tissue>
    </source>
</reference>
<proteinExistence type="predicted"/>
<dbReference type="PROSITE" id="PS00636">
    <property type="entry name" value="DNAJ_1"/>
    <property type="match status" value="1"/>
</dbReference>
<evidence type="ECO:0000313" key="2">
    <source>
        <dbReference type="EMBL" id="KAF6149784.1"/>
    </source>
</evidence>
<dbReference type="Pfam" id="PF00226">
    <property type="entry name" value="DnaJ"/>
    <property type="match status" value="1"/>
</dbReference>
<dbReference type="InterPro" id="IPR001623">
    <property type="entry name" value="DnaJ_domain"/>
</dbReference>
<dbReference type="InterPro" id="IPR036869">
    <property type="entry name" value="J_dom_sf"/>
</dbReference>
<feature type="domain" description="J" evidence="1">
    <location>
        <begin position="3"/>
        <end position="73"/>
    </location>
</feature>
<evidence type="ECO:0000313" key="3">
    <source>
        <dbReference type="Proteomes" id="UP000541444"/>
    </source>
</evidence>
<dbReference type="Proteomes" id="UP000541444">
    <property type="component" value="Unassembled WGS sequence"/>
</dbReference>
<dbReference type="InterPro" id="IPR050817">
    <property type="entry name" value="DjlA_DnaK_co-chaperone"/>
</dbReference>
<dbReference type="PROSITE" id="PS50076">
    <property type="entry name" value="DNAJ_2"/>
    <property type="match status" value="1"/>
</dbReference>
<dbReference type="CDD" id="cd06257">
    <property type="entry name" value="DnaJ"/>
    <property type="match status" value="1"/>
</dbReference>
<dbReference type="PANTHER" id="PTHR24074">
    <property type="entry name" value="CO-CHAPERONE PROTEIN DJLA"/>
    <property type="match status" value="1"/>
</dbReference>